<gene>
    <name evidence="2" type="ORF">WG901_08920</name>
</gene>
<dbReference type="EMBL" id="JBBHJZ010000002">
    <property type="protein sequence ID" value="MEJ5976753.1"/>
    <property type="molecule type" value="Genomic_DNA"/>
</dbReference>
<dbReference type="PANTHER" id="PTHR33877:SF2">
    <property type="entry name" value="OS07G0170200 PROTEIN"/>
    <property type="match status" value="1"/>
</dbReference>
<reference evidence="2 3" key="1">
    <citation type="submission" date="2024-03" db="EMBL/GenBank/DDBJ databases">
        <authorList>
            <person name="Jo J.-H."/>
        </authorList>
    </citation>
    <scope>NUCLEOTIDE SEQUENCE [LARGE SCALE GENOMIC DNA]</scope>
    <source>
        <strain evidence="2 3">PS1R-30</strain>
    </source>
</reference>
<dbReference type="Gene3D" id="1.10.30.50">
    <property type="match status" value="1"/>
</dbReference>
<dbReference type="SMART" id="SM00507">
    <property type="entry name" value="HNHc"/>
    <property type="match status" value="1"/>
</dbReference>
<dbReference type="InterPro" id="IPR003615">
    <property type="entry name" value="HNH_nuc"/>
</dbReference>
<dbReference type="PANTHER" id="PTHR33877">
    <property type="entry name" value="SLL1193 PROTEIN"/>
    <property type="match status" value="1"/>
</dbReference>
<dbReference type="Pfam" id="PF14279">
    <property type="entry name" value="HNH_5"/>
    <property type="match status" value="1"/>
</dbReference>
<dbReference type="Proteomes" id="UP001361239">
    <property type="component" value="Unassembled WGS sequence"/>
</dbReference>
<evidence type="ECO:0000313" key="2">
    <source>
        <dbReference type="EMBL" id="MEJ5976753.1"/>
    </source>
</evidence>
<protein>
    <submittedName>
        <fullName evidence="2">HNH endonuclease</fullName>
    </submittedName>
</protein>
<organism evidence="2 3">
    <name type="scientific">Novosphingobium anseongense</name>
    <dbReference type="NCBI Taxonomy" id="3133436"/>
    <lineage>
        <taxon>Bacteria</taxon>
        <taxon>Pseudomonadati</taxon>
        <taxon>Pseudomonadota</taxon>
        <taxon>Alphaproteobacteria</taxon>
        <taxon>Sphingomonadales</taxon>
        <taxon>Sphingomonadaceae</taxon>
        <taxon>Novosphingobium</taxon>
    </lineage>
</organism>
<dbReference type="CDD" id="cd00085">
    <property type="entry name" value="HNHc"/>
    <property type="match status" value="1"/>
</dbReference>
<comment type="caution">
    <text evidence="2">The sequence shown here is derived from an EMBL/GenBank/DDBJ whole genome shotgun (WGS) entry which is preliminary data.</text>
</comment>
<evidence type="ECO:0000313" key="3">
    <source>
        <dbReference type="Proteomes" id="UP001361239"/>
    </source>
</evidence>
<proteinExistence type="predicted"/>
<dbReference type="InterPro" id="IPR029471">
    <property type="entry name" value="HNH_5"/>
</dbReference>
<dbReference type="GO" id="GO:0004519">
    <property type="term" value="F:endonuclease activity"/>
    <property type="evidence" value="ECO:0007669"/>
    <property type="project" value="UniProtKB-KW"/>
</dbReference>
<feature type="domain" description="HNH nuclease" evidence="1">
    <location>
        <begin position="98"/>
        <end position="148"/>
    </location>
</feature>
<dbReference type="InterPro" id="IPR052892">
    <property type="entry name" value="NA-targeting_endonuclease"/>
</dbReference>
<sequence>MLKSELIERAARFRSAGDDPSRHLSDCPALVLNADYTPLSYYPLSLWPWQTAIKAIFLERVDIVASYERVVHSPSWSMQVPSVIALRQFVKPSEFPAFTRFNLFLRDRFACQYCGSPQHLTFDHVVPRRLGGQTSWENVATACAPCNMRKGGRTPRQARMPLLIEPIRPTNWQLQERGRGFPPNYLHESWRDWLYWDVELEA</sequence>
<accession>A0ABU8RUK7</accession>
<keyword evidence="2" id="KW-0255">Endonuclease</keyword>
<dbReference type="RefSeq" id="WP_339586715.1">
    <property type="nucleotide sequence ID" value="NZ_JBBHJZ010000002.1"/>
</dbReference>
<evidence type="ECO:0000259" key="1">
    <source>
        <dbReference type="SMART" id="SM00507"/>
    </source>
</evidence>
<name>A0ABU8RUK7_9SPHN</name>
<keyword evidence="2" id="KW-0540">Nuclease</keyword>
<keyword evidence="2" id="KW-0378">Hydrolase</keyword>
<keyword evidence="3" id="KW-1185">Reference proteome</keyword>